<dbReference type="SUPFAM" id="SSF53850">
    <property type="entry name" value="Periplasmic binding protein-like II"/>
    <property type="match status" value="1"/>
</dbReference>
<comment type="similarity">
    <text evidence="1">Belongs to the UPF0065 (bug) family.</text>
</comment>
<organism evidence="3 4">
    <name type="scientific">Salininema proteolyticum</name>
    <dbReference type="NCBI Taxonomy" id="1607685"/>
    <lineage>
        <taxon>Bacteria</taxon>
        <taxon>Bacillati</taxon>
        <taxon>Actinomycetota</taxon>
        <taxon>Actinomycetes</taxon>
        <taxon>Glycomycetales</taxon>
        <taxon>Glycomycetaceae</taxon>
        <taxon>Salininema</taxon>
    </lineage>
</organism>
<dbReference type="PANTHER" id="PTHR42928">
    <property type="entry name" value="TRICARBOXYLATE-BINDING PROTEIN"/>
    <property type="match status" value="1"/>
</dbReference>
<dbReference type="PANTHER" id="PTHR42928:SF3">
    <property type="entry name" value="UPF0065 PROTEIN YFLP"/>
    <property type="match status" value="1"/>
</dbReference>
<proteinExistence type="inferred from homology"/>
<evidence type="ECO:0000313" key="3">
    <source>
        <dbReference type="EMBL" id="MFC4336511.1"/>
    </source>
</evidence>
<dbReference type="Proteomes" id="UP001595823">
    <property type="component" value="Unassembled WGS sequence"/>
</dbReference>
<feature type="signal peptide" evidence="2">
    <location>
        <begin position="1"/>
        <end position="22"/>
    </location>
</feature>
<dbReference type="EMBL" id="JBHSDK010000021">
    <property type="protein sequence ID" value="MFC4336511.1"/>
    <property type="molecule type" value="Genomic_DNA"/>
</dbReference>
<evidence type="ECO:0000256" key="2">
    <source>
        <dbReference type="SAM" id="SignalP"/>
    </source>
</evidence>
<keyword evidence="4" id="KW-1185">Reference proteome</keyword>
<evidence type="ECO:0000256" key="1">
    <source>
        <dbReference type="ARBA" id="ARBA00006987"/>
    </source>
</evidence>
<feature type="chain" id="PRO_5045141513" evidence="2">
    <location>
        <begin position="23"/>
        <end position="329"/>
    </location>
</feature>
<dbReference type="Gene3D" id="3.40.190.150">
    <property type="entry name" value="Bordetella uptake gene, domain 1"/>
    <property type="match status" value="1"/>
</dbReference>
<dbReference type="InterPro" id="IPR005064">
    <property type="entry name" value="BUG"/>
</dbReference>
<dbReference type="RefSeq" id="WP_380622526.1">
    <property type="nucleotide sequence ID" value="NZ_JBHSDK010000021.1"/>
</dbReference>
<dbReference type="CDD" id="cd07012">
    <property type="entry name" value="PBP2_Bug_TTT"/>
    <property type="match status" value="1"/>
</dbReference>
<dbReference type="PIRSF" id="PIRSF017082">
    <property type="entry name" value="YflP"/>
    <property type="match status" value="1"/>
</dbReference>
<protein>
    <submittedName>
        <fullName evidence="3">Bug family tripartite tricarboxylate transporter substrate binding protein</fullName>
    </submittedName>
</protein>
<dbReference type="PROSITE" id="PS51257">
    <property type="entry name" value="PROKAR_LIPOPROTEIN"/>
    <property type="match status" value="1"/>
</dbReference>
<comment type="caution">
    <text evidence="3">The sequence shown here is derived from an EMBL/GenBank/DDBJ whole genome shotgun (WGS) entry which is preliminary data.</text>
</comment>
<dbReference type="Gene3D" id="3.40.190.10">
    <property type="entry name" value="Periplasmic binding protein-like II"/>
    <property type="match status" value="1"/>
</dbReference>
<dbReference type="Pfam" id="PF03401">
    <property type="entry name" value="TctC"/>
    <property type="match status" value="1"/>
</dbReference>
<sequence length="329" mass="34528">MKTARRNILGALMIAPIMAVSACGATANRDDGEGLGEARIMVPNSPGGGYDTTARVAAKVMEDVGIADNIEVFNLSGAGGTVGLQRTVNEEGNGDLVMQMGLGVVGASYTQDSEAKLTDTTAVARLIEEAGGIVVPADSPYDTMADLVEAWKADPGDFAVGGGSSPGGPDHLLPMQLAETVGIDPAEVNYVSYDGGGELLPAVLGGKVAFAATGIGEFIDQIDAGQLKVLGVSSEETLDILPDVPTLLESDIDLVFTNWRGWVAPPGISDDERQKWIDALEEMYDSQEWQDELEKQGWDDAFLAGDEFTDFLAAEDEKVGTVLEELGLS</sequence>
<evidence type="ECO:0000313" key="4">
    <source>
        <dbReference type="Proteomes" id="UP001595823"/>
    </source>
</evidence>
<gene>
    <name evidence="3" type="ORF">ACFPET_15010</name>
</gene>
<dbReference type="InterPro" id="IPR042100">
    <property type="entry name" value="Bug_dom1"/>
</dbReference>
<keyword evidence="2" id="KW-0732">Signal</keyword>
<name>A0ABV8U0A4_9ACTN</name>
<accession>A0ABV8U0A4</accession>
<reference evidence="4" key="1">
    <citation type="journal article" date="2019" name="Int. J. Syst. Evol. Microbiol.">
        <title>The Global Catalogue of Microorganisms (GCM) 10K type strain sequencing project: providing services to taxonomists for standard genome sequencing and annotation.</title>
        <authorList>
            <consortium name="The Broad Institute Genomics Platform"/>
            <consortium name="The Broad Institute Genome Sequencing Center for Infectious Disease"/>
            <person name="Wu L."/>
            <person name="Ma J."/>
        </authorList>
    </citation>
    <scope>NUCLEOTIDE SEQUENCE [LARGE SCALE GENOMIC DNA]</scope>
    <source>
        <strain evidence="4">IBRC-M 10908</strain>
    </source>
</reference>